<dbReference type="PANTHER" id="PTHR44115:SF4">
    <property type="entry name" value="OXIDOREDUCTASE"/>
    <property type="match status" value="1"/>
</dbReference>
<dbReference type="InterPro" id="IPR036291">
    <property type="entry name" value="NAD(P)-bd_dom_sf"/>
</dbReference>
<dbReference type="Gene3D" id="3.40.50.720">
    <property type="entry name" value="NAD(P)-binding Rossmann-like Domain"/>
    <property type="match status" value="1"/>
</dbReference>
<dbReference type="InterPro" id="IPR002347">
    <property type="entry name" value="SDR_fam"/>
</dbReference>
<dbReference type="Proteomes" id="UP000298663">
    <property type="component" value="Unassembled WGS sequence"/>
</dbReference>
<dbReference type="STRING" id="34508.A0A4U5NGT3"/>
<evidence type="ECO:0000313" key="3">
    <source>
        <dbReference type="EMBL" id="TKR82289.1"/>
    </source>
</evidence>
<protein>
    <submittedName>
        <fullName evidence="3">Uncharacterized protein</fullName>
    </submittedName>
</protein>
<evidence type="ECO:0000313" key="4">
    <source>
        <dbReference type="Proteomes" id="UP000298663"/>
    </source>
</evidence>
<dbReference type="OrthoDB" id="47007at2759"/>
<sequence length="259" mass="28872">MSRFLNKVAIVTGSSNGIGQATAVLLAAEGASVTIHGRSLDGLNATEKLIQDKEISSDRILSIQGEIENERTVEDLVKKTFEKFGKIDVLINSAGLGGKPGMDRNSMEAYEYIHEINVKSILKLNNFVEPYLEKTKGNIVNVSSIAGILPRPATLPYGMSKASLDHYMRSMTHELAKKGIRINNVNSFAYKKPYFSSRLDRNKFPSATRNLRKRPGIFPPRLFQGDSSCTSWKSGRDRQSDRVPRKRRRVLRDWSGLGG</sequence>
<feature type="region of interest" description="Disordered" evidence="2">
    <location>
        <begin position="209"/>
        <end position="247"/>
    </location>
</feature>
<evidence type="ECO:0000256" key="1">
    <source>
        <dbReference type="RuleBase" id="RU000363"/>
    </source>
</evidence>
<keyword evidence="4" id="KW-1185">Reference proteome</keyword>
<dbReference type="AlphaFoldDB" id="A0A4U5NGT3"/>
<evidence type="ECO:0000256" key="2">
    <source>
        <dbReference type="SAM" id="MobiDB-lite"/>
    </source>
</evidence>
<feature type="compositionally biased region" description="Basic and acidic residues" evidence="2">
    <location>
        <begin position="234"/>
        <end position="243"/>
    </location>
</feature>
<comment type="caution">
    <text evidence="3">The sequence shown here is derived from an EMBL/GenBank/DDBJ whole genome shotgun (WGS) entry which is preliminary data.</text>
</comment>
<dbReference type="PANTHER" id="PTHR44115">
    <property type="entry name" value="PROTEIN CBG09704"/>
    <property type="match status" value="1"/>
</dbReference>
<reference evidence="3 4" key="1">
    <citation type="journal article" date="2015" name="Genome Biol.">
        <title>Comparative genomics of Steinernema reveals deeply conserved gene regulatory networks.</title>
        <authorList>
            <person name="Dillman A.R."/>
            <person name="Macchietto M."/>
            <person name="Porter C.F."/>
            <person name="Rogers A."/>
            <person name="Williams B."/>
            <person name="Antoshechkin I."/>
            <person name="Lee M.M."/>
            <person name="Goodwin Z."/>
            <person name="Lu X."/>
            <person name="Lewis E.E."/>
            <person name="Goodrich-Blair H."/>
            <person name="Stock S.P."/>
            <person name="Adams B.J."/>
            <person name="Sternberg P.W."/>
            <person name="Mortazavi A."/>
        </authorList>
    </citation>
    <scope>NUCLEOTIDE SEQUENCE [LARGE SCALE GENOMIC DNA]</scope>
    <source>
        <strain evidence="3 4">ALL</strain>
    </source>
</reference>
<organism evidence="3 4">
    <name type="scientific">Steinernema carpocapsae</name>
    <name type="common">Entomopathogenic nematode</name>
    <dbReference type="NCBI Taxonomy" id="34508"/>
    <lineage>
        <taxon>Eukaryota</taxon>
        <taxon>Metazoa</taxon>
        <taxon>Ecdysozoa</taxon>
        <taxon>Nematoda</taxon>
        <taxon>Chromadorea</taxon>
        <taxon>Rhabditida</taxon>
        <taxon>Tylenchina</taxon>
        <taxon>Panagrolaimomorpha</taxon>
        <taxon>Strongyloidoidea</taxon>
        <taxon>Steinernematidae</taxon>
        <taxon>Steinernema</taxon>
    </lineage>
</organism>
<name>A0A4U5NGT3_STECR</name>
<dbReference type="Pfam" id="PF00106">
    <property type="entry name" value="adh_short"/>
    <property type="match status" value="1"/>
</dbReference>
<dbReference type="PRINTS" id="PR00080">
    <property type="entry name" value="SDRFAMILY"/>
</dbReference>
<accession>A0A4U5NGT3</accession>
<reference evidence="3 4" key="2">
    <citation type="journal article" date="2019" name="G3 (Bethesda)">
        <title>Hybrid Assembly of the Genome of the Entomopathogenic Nematode Steinernema carpocapsae Identifies the X-Chromosome.</title>
        <authorList>
            <person name="Serra L."/>
            <person name="Macchietto M."/>
            <person name="Macias-Munoz A."/>
            <person name="McGill C.J."/>
            <person name="Rodriguez I.M."/>
            <person name="Rodriguez B."/>
            <person name="Murad R."/>
            <person name="Mortazavi A."/>
        </authorList>
    </citation>
    <scope>NUCLEOTIDE SEQUENCE [LARGE SCALE GENOMIC DNA]</scope>
    <source>
        <strain evidence="3 4">ALL</strain>
    </source>
</reference>
<dbReference type="PRINTS" id="PR00081">
    <property type="entry name" value="GDHRDH"/>
</dbReference>
<comment type="similarity">
    <text evidence="1">Belongs to the short-chain dehydrogenases/reductases (SDR) family.</text>
</comment>
<dbReference type="EMBL" id="AZBU02000004">
    <property type="protein sequence ID" value="TKR82289.1"/>
    <property type="molecule type" value="Genomic_DNA"/>
</dbReference>
<proteinExistence type="inferred from homology"/>
<gene>
    <name evidence="3" type="ORF">L596_016034</name>
</gene>
<dbReference type="SUPFAM" id="SSF51735">
    <property type="entry name" value="NAD(P)-binding Rossmann-fold domains"/>
    <property type="match status" value="1"/>
</dbReference>